<evidence type="ECO:0000313" key="2">
    <source>
        <dbReference type="Proteomes" id="UP000076858"/>
    </source>
</evidence>
<name>A0A164DFT3_9CRUS</name>
<gene>
    <name evidence="1" type="ORF">APZ42_010332</name>
</gene>
<sequence length="52" mass="6055">MERNIYSHLAGLSFILPKKQISKSQAQHVNKCNTYQPLPEYYKIKDGCVKSR</sequence>
<protein>
    <submittedName>
        <fullName evidence="1">Uncharacterized protein</fullName>
    </submittedName>
</protein>
<dbReference type="EMBL" id="LRGB01027381">
    <property type="protein sequence ID" value="KZR95736.1"/>
    <property type="molecule type" value="Genomic_DNA"/>
</dbReference>
<organism evidence="1 2">
    <name type="scientific">Daphnia magna</name>
    <dbReference type="NCBI Taxonomy" id="35525"/>
    <lineage>
        <taxon>Eukaryota</taxon>
        <taxon>Metazoa</taxon>
        <taxon>Ecdysozoa</taxon>
        <taxon>Arthropoda</taxon>
        <taxon>Crustacea</taxon>
        <taxon>Branchiopoda</taxon>
        <taxon>Diplostraca</taxon>
        <taxon>Cladocera</taxon>
        <taxon>Anomopoda</taxon>
        <taxon>Daphniidae</taxon>
        <taxon>Daphnia</taxon>
    </lineage>
</organism>
<evidence type="ECO:0000313" key="1">
    <source>
        <dbReference type="EMBL" id="KZR95736.1"/>
    </source>
</evidence>
<reference evidence="1 2" key="1">
    <citation type="submission" date="2016-03" db="EMBL/GenBank/DDBJ databases">
        <title>EvidentialGene: Evidence-directed Construction of Genes on Genomes.</title>
        <authorList>
            <person name="Gilbert D.G."/>
            <person name="Choi J.-H."/>
            <person name="Mockaitis K."/>
            <person name="Colbourne J."/>
            <person name="Pfrender M."/>
        </authorList>
    </citation>
    <scope>NUCLEOTIDE SEQUENCE [LARGE SCALE GENOMIC DNA]</scope>
    <source>
        <strain evidence="1 2">Xinb3</strain>
        <tissue evidence="1">Complete organism</tissue>
    </source>
</reference>
<keyword evidence="2" id="KW-1185">Reference proteome</keyword>
<dbReference type="AlphaFoldDB" id="A0A164DFT3"/>
<dbReference type="Proteomes" id="UP000076858">
    <property type="component" value="Unassembled WGS sequence"/>
</dbReference>
<comment type="caution">
    <text evidence="1">The sequence shown here is derived from an EMBL/GenBank/DDBJ whole genome shotgun (WGS) entry which is preliminary data.</text>
</comment>
<proteinExistence type="predicted"/>
<accession>A0A164DFT3</accession>